<protein>
    <recommendedName>
        <fullName evidence="6">FAD dependent oxidoreductase domain-containing protein</fullName>
    </recommendedName>
</protein>
<evidence type="ECO:0000256" key="2">
    <source>
        <dbReference type="ARBA" id="ARBA00010989"/>
    </source>
</evidence>
<reference evidence="7" key="1">
    <citation type="submission" date="2023-06" db="EMBL/GenBank/DDBJ databases">
        <title>Genomic analysis of the entomopathogenic nematode Steinernema hermaphroditum.</title>
        <authorList>
            <person name="Schwarz E.M."/>
            <person name="Heppert J.K."/>
            <person name="Baniya A."/>
            <person name="Schwartz H.T."/>
            <person name="Tan C.-H."/>
            <person name="Antoshechkin I."/>
            <person name="Sternberg P.W."/>
            <person name="Goodrich-Blair H."/>
            <person name="Dillman A.R."/>
        </authorList>
    </citation>
    <scope>NUCLEOTIDE SEQUENCE</scope>
    <source>
        <strain evidence="7">PS9179</strain>
        <tissue evidence="7">Whole animal</tissue>
    </source>
</reference>
<dbReference type="SUPFAM" id="SSF51905">
    <property type="entry name" value="FAD/NAD(P)-binding domain"/>
    <property type="match status" value="1"/>
</dbReference>
<evidence type="ECO:0000256" key="3">
    <source>
        <dbReference type="ARBA" id="ARBA00022630"/>
    </source>
</evidence>
<dbReference type="GO" id="GO:0050660">
    <property type="term" value="F:flavin adenine dinucleotide binding"/>
    <property type="evidence" value="ECO:0007669"/>
    <property type="project" value="InterPro"/>
</dbReference>
<keyword evidence="3" id="KW-0285">Flavoprotein</keyword>
<dbReference type="AlphaFoldDB" id="A0AA39HNN4"/>
<comment type="similarity">
    <text evidence="2">Belongs to the MSOX/MTOX family.</text>
</comment>
<feature type="domain" description="FAD dependent oxidoreductase" evidence="6">
    <location>
        <begin position="6"/>
        <end position="359"/>
    </location>
</feature>
<comment type="caution">
    <text evidence="7">The sequence shown here is derived from an EMBL/GenBank/DDBJ whole genome shotgun (WGS) entry which is preliminary data.</text>
</comment>
<dbReference type="SUPFAM" id="SSF54373">
    <property type="entry name" value="FAD-linked reductases, C-terminal domain"/>
    <property type="match status" value="1"/>
</dbReference>
<dbReference type="Gene3D" id="3.30.9.10">
    <property type="entry name" value="D-Amino Acid Oxidase, subunit A, domain 2"/>
    <property type="match status" value="1"/>
</dbReference>
<name>A0AA39HNN4_9BILA</name>
<dbReference type="GO" id="GO:0005777">
    <property type="term" value="C:peroxisome"/>
    <property type="evidence" value="ECO:0007669"/>
    <property type="project" value="TreeGrafter"/>
</dbReference>
<keyword evidence="5" id="KW-0560">Oxidoreductase</keyword>
<dbReference type="PANTHER" id="PTHR10961:SF46">
    <property type="entry name" value="PEROXISOMAL SARCOSINE OXIDASE"/>
    <property type="match status" value="1"/>
</dbReference>
<evidence type="ECO:0000256" key="4">
    <source>
        <dbReference type="ARBA" id="ARBA00022827"/>
    </source>
</evidence>
<evidence type="ECO:0000256" key="1">
    <source>
        <dbReference type="ARBA" id="ARBA00001974"/>
    </source>
</evidence>
<dbReference type="InterPro" id="IPR045170">
    <property type="entry name" value="MTOX"/>
</dbReference>
<dbReference type="Gene3D" id="3.50.50.60">
    <property type="entry name" value="FAD/NAD(P)-binding domain"/>
    <property type="match status" value="1"/>
</dbReference>
<dbReference type="GO" id="GO:0033514">
    <property type="term" value="P:L-lysine catabolic process to acetyl-CoA via L-pipecolate"/>
    <property type="evidence" value="ECO:0007669"/>
    <property type="project" value="TreeGrafter"/>
</dbReference>
<dbReference type="GO" id="GO:0050031">
    <property type="term" value="F:L-pipecolate oxidase activity"/>
    <property type="evidence" value="ECO:0007669"/>
    <property type="project" value="TreeGrafter"/>
</dbReference>
<sequence length="395" mass="43606">MAELLDVVVVGGGIMGSCSAYHMAKAGLKPTVLEQFSEGHSRGSSHGQSRIIRYAHGDATYLPIMKESYELWEELERASGKTLLKKCGLLWVSSSEASVRSCSRILEKFGIEHHLLRGEQIQEEFPQFRYGDKWFGLVDPEGGVVYADRCLKAAHKEAIEHGAEFRFGEKVTKIESRGDRVVVVAGEAIYEARNVVVTVGGWLNEVLPGIKDVVDVQAEQIGVMYWKVARNAELYGPTGNCPTVAVEEAGKIMYMLPPVDYSNQIKFCYHAGEPIDPNRPLAEMPAYAHQIPLEHISNHLPDIDASKPSTIDRCLYTMTKDSHYAIGRYPSDARIVVAGGFSGSGFKLAITVGRIVKDLVKGVEESHTVPELFRITRKRVEQRCMVGGVPEGATL</sequence>
<dbReference type="GO" id="GO:0008115">
    <property type="term" value="F:sarcosine oxidase activity"/>
    <property type="evidence" value="ECO:0007669"/>
    <property type="project" value="TreeGrafter"/>
</dbReference>
<evidence type="ECO:0000256" key="5">
    <source>
        <dbReference type="ARBA" id="ARBA00023002"/>
    </source>
</evidence>
<evidence type="ECO:0000313" key="7">
    <source>
        <dbReference type="EMBL" id="KAK0408461.1"/>
    </source>
</evidence>
<dbReference type="Proteomes" id="UP001175271">
    <property type="component" value="Unassembled WGS sequence"/>
</dbReference>
<dbReference type="PANTHER" id="PTHR10961">
    <property type="entry name" value="PEROXISOMAL SARCOSINE OXIDASE"/>
    <property type="match status" value="1"/>
</dbReference>
<comment type="cofactor">
    <cofactor evidence="1">
        <name>FAD</name>
        <dbReference type="ChEBI" id="CHEBI:57692"/>
    </cofactor>
</comment>
<dbReference type="EMBL" id="JAUCMV010000003">
    <property type="protein sequence ID" value="KAK0408461.1"/>
    <property type="molecule type" value="Genomic_DNA"/>
</dbReference>
<proteinExistence type="inferred from homology"/>
<accession>A0AA39HNN4</accession>
<keyword evidence="4" id="KW-0274">FAD</keyword>
<dbReference type="Pfam" id="PF01266">
    <property type="entry name" value="DAO"/>
    <property type="match status" value="1"/>
</dbReference>
<organism evidence="7 8">
    <name type="scientific">Steinernema hermaphroditum</name>
    <dbReference type="NCBI Taxonomy" id="289476"/>
    <lineage>
        <taxon>Eukaryota</taxon>
        <taxon>Metazoa</taxon>
        <taxon>Ecdysozoa</taxon>
        <taxon>Nematoda</taxon>
        <taxon>Chromadorea</taxon>
        <taxon>Rhabditida</taxon>
        <taxon>Tylenchina</taxon>
        <taxon>Panagrolaimomorpha</taxon>
        <taxon>Strongyloidoidea</taxon>
        <taxon>Steinernematidae</taxon>
        <taxon>Steinernema</taxon>
    </lineage>
</organism>
<dbReference type="NCBIfam" id="NF008425">
    <property type="entry name" value="PRK11259.1"/>
    <property type="match status" value="1"/>
</dbReference>
<dbReference type="InterPro" id="IPR036188">
    <property type="entry name" value="FAD/NAD-bd_sf"/>
</dbReference>
<dbReference type="InterPro" id="IPR006076">
    <property type="entry name" value="FAD-dep_OxRdtase"/>
</dbReference>
<evidence type="ECO:0000259" key="6">
    <source>
        <dbReference type="Pfam" id="PF01266"/>
    </source>
</evidence>
<evidence type="ECO:0000313" key="8">
    <source>
        <dbReference type="Proteomes" id="UP001175271"/>
    </source>
</evidence>
<gene>
    <name evidence="7" type="ORF">QR680_003974</name>
</gene>
<keyword evidence="8" id="KW-1185">Reference proteome</keyword>